<dbReference type="EMBL" id="BAAAME010000007">
    <property type="protein sequence ID" value="GAA1751141.1"/>
    <property type="molecule type" value="Genomic_DNA"/>
</dbReference>
<proteinExistence type="predicted"/>
<dbReference type="CDD" id="cd00009">
    <property type="entry name" value="AAA"/>
    <property type="match status" value="1"/>
</dbReference>
<protein>
    <recommendedName>
        <fullName evidence="1">Novel STAND NTPase 3 domain-containing protein</fullName>
    </recommendedName>
</protein>
<dbReference type="InterPro" id="IPR049050">
    <property type="entry name" value="nSTAND3"/>
</dbReference>
<dbReference type="SUPFAM" id="SSF52540">
    <property type="entry name" value="P-loop containing nucleoside triphosphate hydrolases"/>
    <property type="match status" value="1"/>
</dbReference>
<organism evidence="2 3">
    <name type="scientific">Aeromicrobium alkaliterrae</name>
    <dbReference type="NCBI Taxonomy" id="302168"/>
    <lineage>
        <taxon>Bacteria</taxon>
        <taxon>Bacillati</taxon>
        <taxon>Actinomycetota</taxon>
        <taxon>Actinomycetes</taxon>
        <taxon>Propionibacteriales</taxon>
        <taxon>Nocardioidaceae</taxon>
        <taxon>Aeromicrobium</taxon>
    </lineage>
</organism>
<gene>
    <name evidence="2" type="ORF">GCM10009710_33630</name>
</gene>
<dbReference type="Pfam" id="PF20720">
    <property type="entry name" value="nSTAND3"/>
    <property type="match status" value="1"/>
</dbReference>
<dbReference type="InterPro" id="IPR027417">
    <property type="entry name" value="P-loop_NTPase"/>
</dbReference>
<dbReference type="Proteomes" id="UP001501057">
    <property type="component" value="Unassembled WGS sequence"/>
</dbReference>
<evidence type="ECO:0000313" key="3">
    <source>
        <dbReference type="Proteomes" id="UP001501057"/>
    </source>
</evidence>
<sequence>MLSDHDFELLAASLLDAERGGRWEVFARGADGGVDVRRLVNGKREIVQCKHMLKSSKSKLLTAAKKEKKNVDKLKPASYQFWTTQSLTAENKADIAEILSPWIKSDSDVWGEEDLELALDRHPNVERGHVKLWIAGAGQLSAQVNGGVWQRSKELAQEIERALPRYVETGIFTHARDILESNRVLIISGSPGVGKTTIARLLVANLVDAGYEPVSISGDVDEGQSVIDTSKKQVFLYDDFLGSNFLSNRLSKNEDKRLASFIRACRHSENTLFIMTTREYILQQALSDYEELERVDLDVERLVVKLEKYSRVEKARILYNHLFHSNHLQPDALAQLRAGKAYLRVIDHRNYNPRLIEFATLTDPTLRGKVPENYADYILGLLDDPKSVWSGPFSKQIDSAGQTLVILIACLDGLVSEDEAYAMISAACDAGLCDRVKVGALKDMLKVLDDSFLSTTRAGATDSELLIGLANPSVGDFVTGVLANDRTRRNSVIESFTHFEQAAWILKGLRASIPPEEHLEFDALISDAFSRLFQTPLPRSSRPPTAGFRPRRHEVQTDPVERLTVMHQAMELSATIFERLTDHFDQQLQATFLAWQNGSEHGDFAMCSDVVQLVRRVRRSNLPPEAWRSACELVGDLYPSVEKWELLEKLNDLTDPDEDLLGPHVSEFQEWLGEVLGSGSDEMTVRELDEARAYADHLGVSVDEEQFDAMQTEAALREDELSEVRYEEYRDSRGPRDDDYVAAIFERSTPGV</sequence>
<evidence type="ECO:0000313" key="2">
    <source>
        <dbReference type="EMBL" id="GAA1751141.1"/>
    </source>
</evidence>
<feature type="domain" description="Novel STAND NTPase 3" evidence="1">
    <location>
        <begin position="166"/>
        <end position="323"/>
    </location>
</feature>
<dbReference type="Gene3D" id="3.40.50.300">
    <property type="entry name" value="P-loop containing nucleotide triphosphate hydrolases"/>
    <property type="match status" value="1"/>
</dbReference>
<accession>A0ABP4WC22</accession>
<keyword evidence="3" id="KW-1185">Reference proteome</keyword>
<reference evidence="3" key="1">
    <citation type="journal article" date="2019" name="Int. J. Syst. Evol. Microbiol.">
        <title>The Global Catalogue of Microorganisms (GCM) 10K type strain sequencing project: providing services to taxonomists for standard genome sequencing and annotation.</title>
        <authorList>
            <consortium name="The Broad Institute Genomics Platform"/>
            <consortium name="The Broad Institute Genome Sequencing Center for Infectious Disease"/>
            <person name="Wu L."/>
            <person name="Ma J."/>
        </authorList>
    </citation>
    <scope>NUCLEOTIDE SEQUENCE [LARGE SCALE GENOMIC DNA]</scope>
    <source>
        <strain evidence="3">JCM 13518</strain>
    </source>
</reference>
<comment type="caution">
    <text evidence="2">The sequence shown here is derived from an EMBL/GenBank/DDBJ whole genome shotgun (WGS) entry which is preliminary data.</text>
</comment>
<evidence type="ECO:0000259" key="1">
    <source>
        <dbReference type="Pfam" id="PF20720"/>
    </source>
</evidence>
<name>A0ABP4WC22_9ACTN</name>